<dbReference type="Gene3D" id="3.40.50.2000">
    <property type="entry name" value="Glycogen Phosphorylase B"/>
    <property type="match status" value="1"/>
</dbReference>
<dbReference type="SUPFAM" id="SSF53756">
    <property type="entry name" value="UDP-Glycosyltransferase/glycogen phosphorylase"/>
    <property type="match status" value="1"/>
</dbReference>
<sequence>EQMPSILEEIPEAKLLIVGGGELSEKLERIVVDRALKDKVILTGFQPYEKVPAYINIADICINPFQLNRITKDVLPSKILQYLACGKPVIASLLPGLASIIPDESCGIKYSKDMREKRGCFT</sequence>
<proteinExistence type="predicted"/>
<dbReference type="EMBL" id="BARV01012692">
    <property type="protein sequence ID" value="GAI06769.1"/>
    <property type="molecule type" value="Genomic_DNA"/>
</dbReference>
<gene>
    <name evidence="2" type="ORF">S06H3_23372</name>
</gene>
<dbReference type="PANTHER" id="PTHR12526">
    <property type="entry name" value="GLYCOSYLTRANSFERASE"/>
    <property type="match status" value="1"/>
</dbReference>
<name>X1MK58_9ZZZZ</name>
<dbReference type="AlphaFoldDB" id="X1MK58"/>
<feature type="domain" description="Glycosyl transferase family 1" evidence="1">
    <location>
        <begin position="3"/>
        <end position="108"/>
    </location>
</feature>
<evidence type="ECO:0000313" key="2">
    <source>
        <dbReference type="EMBL" id="GAI06769.1"/>
    </source>
</evidence>
<evidence type="ECO:0000259" key="1">
    <source>
        <dbReference type="Pfam" id="PF00534"/>
    </source>
</evidence>
<feature type="non-terminal residue" evidence="2">
    <location>
        <position position="1"/>
    </location>
</feature>
<protein>
    <recommendedName>
        <fullName evidence="1">Glycosyl transferase family 1 domain-containing protein</fullName>
    </recommendedName>
</protein>
<reference evidence="2" key="1">
    <citation type="journal article" date="2014" name="Front. Microbiol.">
        <title>High frequency of phylogenetically diverse reductive dehalogenase-homologous genes in deep subseafloor sedimentary metagenomes.</title>
        <authorList>
            <person name="Kawai M."/>
            <person name="Futagami T."/>
            <person name="Toyoda A."/>
            <person name="Takaki Y."/>
            <person name="Nishi S."/>
            <person name="Hori S."/>
            <person name="Arai W."/>
            <person name="Tsubouchi T."/>
            <person name="Morono Y."/>
            <person name="Uchiyama I."/>
            <person name="Ito T."/>
            <person name="Fujiyama A."/>
            <person name="Inagaki F."/>
            <person name="Takami H."/>
        </authorList>
    </citation>
    <scope>NUCLEOTIDE SEQUENCE</scope>
    <source>
        <strain evidence="2">Expedition CK06-06</strain>
    </source>
</reference>
<dbReference type="InterPro" id="IPR001296">
    <property type="entry name" value="Glyco_trans_1"/>
</dbReference>
<accession>X1MK58</accession>
<comment type="caution">
    <text evidence="2">The sequence shown here is derived from an EMBL/GenBank/DDBJ whole genome shotgun (WGS) entry which is preliminary data.</text>
</comment>
<dbReference type="GO" id="GO:0016757">
    <property type="term" value="F:glycosyltransferase activity"/>
    <property type="evidence" value="ECO:0007669"/>
    <property type="project" value="InterPro"/>
</dbReference>
<dbReference type="PANTHER" id="PTHR12526:SF622">
    <property type="entry name" value="GLYCOSYLTRANSFERASE (GROUP I)"/>
    <property type="match status" value="1"/>
</dbReference>
<organism evidence="2">
    <name type="scientific">marine sediment metagenome</name>
    <dbReference type="NCBI Taxonomy" id="412755"/>
    <lineage>
        <taxon>unclassified sequences</taxon>
        <taxon>metagenomes</taxon>
        <taxon>ecological metagenomes</taxon>
    </lineage>
</organism>
<dbReference type="Pfam" id="PF00534">
    <property type="entry name" value="Glycos_transf_1"/>
    <property type="match status" value="1"/>
</dbReference>